<proteinExistence type="inferred from homology"/>
<dbReference type="InterPro" id="IPR042175">
    <property type="entry name" value="Cell/Rod_MreC_2"/>
</dbReference>
<evidence type="ECO:0000256" key="4">
    <source>
        <dbReference type="ARBA" id="ARBA00032089"/>
    </source>
</evidence>
<dbReference type="PANTHER" id="PTHR34138:SF1">
    <property type="entry name" value="CELL SHAPE-DETERMINING PROTEIN MREC"/>
    <property type="match status" value="1"/>
</dbReference>
<evidence type="ECO:0000313" key="9">
    <source>
        <dbReference type="Proteomes" id="UP000306740"/>
    </source>
</evidence>
<dbReference type="PANTHER" id="PTHR34138">
    <property type="entry name" value="CELL SHAPE-DETERMINING PROTEIN MREC"/>
    <property type="match status" value="1"/>
</dbReference>
<comment type="function">
    <text evidence="5">Involved in formation and maintenance of cell shape.</text>
</comment>
<evidence type="ECO:0000313" key="7">
    <source>
        <dbReference type="EMBL" id="TNC46734.1"/>
    </source>
</evidence>
<dbReference type="InterPro" id="IPR007221">
    <property type="entry name" value="MreC"/>
</dbReference>
<dbReference type="OrthoDB" id="5196068at2"/>
<protein>
    <recommendedName>
        <fullName evidence="2 5">Cell shape-determining protein MreC</fullName>
    </recommendedName>
    <alternativeName>
        <fullName evidence="4 5">Cell shape protein MreC</fullName>
    </alternativeName>
</protein>
<sequence length="283" mass="29426">MARTRTRPDPEPRRPRTVLLVLLLAAVALISVDLSGAGSPARTVAATVLGPLESGAHRLLSPFGVEVFATRDRLREENAALAEDNARLRGLVATSGIDRARLAEYDRLAQYADAAGLETVTAHVVGVGPAQTFRRTVTLDAGTARGVRRDMTVLGADGLVGRVVSATRTNAVVLLLVDADSVVGARVGGDHELGMVRGDGSLSGAGRLTLEVLDRQAVPEKGGTIVSWGSRNGVPYIAGVPIGRVEKVVESPRDETAEVTVAPFVDFSALDAVSVVVGARAGS</sequence>
<evidence type="ECO:0000256" key="2">
    <source>
        <dbReference type="ARBA" id="ARBA00013855"/>
    </source>
</evidence>
<dbReference type="RefSeq" id="WP_139087207.1">
    <property type="nucleotide sequence ID" value="NZ_VDFR01000032.1"/>
</dbReference>
<dbReference type="GO" id="GO:0005886">
    <property type="term" value="C:plasma membrane"/>
    <property type="evidence" value="ECO:0007669"/>
    <property type="project" value="TreeGrafter"/>
</dbReference>
<evidence type="ECO:0000313" key="8">
    <source>
        <dbReference type="EMBL" id="TNC48813.1"/>
    </source>
</evidence>
<name>A0A5C4MQ66_9ACTN</name>
<dbReference type="Pfam" id="PF04085">
    <property type="entry name" value="MreC"/>
    <property type="match status" value="1"/>
</dbReference>
<gene>
    <name evidence="8" type="ORF">FHE65_06485</name>
    <name evidence="7" type="ORF">FHE65_11785</name>
</gene>
<dbReference type="AlphaFoldDB" id="A0A5C4MQ66"/>
<evidence type="ECO:0000256" key="1">
    <source>
        <dbReference type="ARBA" id="ARBA00009369"/>
    </source>
</evidence>
<dbReference type="InterPro" id="IPR042177">
    <property type="entry name" value="Cell/Rod_1"/>
</dbReference>
<dbReference type="EMBL" id="VDFR01000052">
    <property type="protein sequence ID" value="TNC46734.1"/>
    <property type="molecule type" value="Genomic_DNA"/>
</dbReference>
<dbReference type="Gene3D" id="2.40.10.350">
    <property type="entry name" value="Rod shape-determining protein MreC, domain 2"/>
    <property type="match status" value="1"/>
</dbReference>
<dbReference type="Gene3D" id="2.40.10.340">
    <property type="entry name" value="Rod shape-determining protein MreC, domain 1"/>
    <property type="match status" value="1"/>
</dbReference>
<dbReference type="PIRSF" id="PIRSF038471">
    <property type="entry name" value="MreC"/>
    <property type="match status" value="1"/>
</dbReference>
<reference evidence="7 9" key="1">
    <citation type="submission" date="2019-05" db="EMBL/GenBank/DDBJ databases">
        <title>Mumia sp. nov., isolated from the intestinal contents of plateau pika (Ochotona curzoniae) in the Qinghai-Tibet plateau of China.</title>
        <authorList>
            <person name="Tian Z."/>
        </authorList>
    </citation>
    <scope>NUCLEOTIDE SEQUENCE [LARGE SCALE GENOMIC DNA]</scope>
    <source>
        <strain evidence="9">527</strain>
        <strain evidence="7">Z527</strain>
    </source>
</reference>
<organism evidence="7 9">
    <name type="scientific">Mumia zhuanghuii</name>
    <dbReference type="NCBI Taxonomy" id="2585211"/>
    <lineage>
        <taxon>Bacteria</taxon>
        <taxon>Bacillati</taxon>
        <taxon>Actinomycetota</taxon>
        <taxon>Actinomycetes</taxon>
        <taxon>Propionibacteriales</taxon>
        <taxon>Nocardioidaceae</taxon>
        <taxon>Mumia</taxon>
    </lineage>
</organism>
<keyword evidence="3 5" id="KW-0133">Cell shape</keyword>
<evidence type="ECO:0000256" key="5">
    <source>
        <dbReference type="PIRNR" id="PIRNR038471"/>
    </source>
</evidence>
<comment type="caution">
    <text evidence="7">The sequence shown here is derived from an EMBL/GenBank/DDBJ whole genome shotgun (WGS) entry which is preliminary data.</text>
</comment>
<dbReference type="InterPro" id="IPR055342">
    <property type="entry name" value="MreC_beta-barrel_core"/>
</dbReference>
<dbReference type="Proteomes" id="UP000306740">
    <property type="component" value="Unassembled WGS sequence"/>
</dbReference>
<evidence type="ECO:0000256" key="3">
    <source>
        <dbReference type="ARBA" id="ARBA00022960"/>
    </source>
</evidence>
<feature type="domain" description="Rod shape-determining protein MreC beta-barrel core" evidence="6">
    <location>
        <begin position="131"/>
        <end position="276"/>
    </location>
</feature>
<evidence type="ECO:0000259" key="6">
    <source>
        <dbReference type="Pfam" id="PF04085"/>
    </source>
</evidence>
<dbReference type="EMBL" id="VDFR01000032">
    <property type="protein sequence ID" value="TNC48813.1"/>
    <property type="molecule type" value="Genomic_DNA"/>
</dbReference>
<comment type="similarity">
    <text evidence="1 5">Belongs to the MreC family.</text>
</comment>
<accession>A0A5C4MQ66</accession>
<dbReference type="GO" id="GO:0008360">
    <property type="term" value="P:regulation of cell shape"/>
    <property type="evidence" value="ECO:0007669"/>
    <property type="project" value="UniProtKB-KW"/>
</dbReference>